<feature type="compositionally biased region" description="Polar residues" evidence="1">
    <location>
        <begin position="119"/>
        <end position="130"/>
    </location>
</feature>
<proteinExistence type="predicted"/>
<name>A0A7R9Q5Y9_9ACAR</name>
<sequence>MIRVVNAFRSGVERNQAPPALLRRASLDIRVVNAFRSGVERNQAPPALLRRAAQLKSQSLDAGSSTFPPSQSSQAVHQTGGAATAAVPPKGPLSTSASLDEKDKQQELRAKRLPKGHTITDSNQSVETSV</sequence>
<feature type="compositionally biased region" description="Polar residues" evidence="1">
    <location>
        <begin position="56"/>
        <end position="77"/>
    </location>
</feature>
<evidence type="ECO:0000313" key="2">
    <source>
        <dbReference type="EMBL" id="CAD7632298.1"/>
    </source>
</evidence>
<reference evidence="2" key="1">
    <citation type="submission" date="2020-11" db="EMBL/GenBank/DDBJ databases">
        <authorList>
            <person name="Tran Van P."/>
        </authorList>
    </citation>
    <scope>NUCLEOTIDE SEQUENCE</scope>
</reference>
<feature type="compositionally biased region" description="Basic and acidic residues" evidence="1">
    <location>
        <begin position="99"/>
        <end position="110"/>
    </location>
</feature>
<organism evidence="2">
    <name type="scientific">Medioppia subpectinata</name>
    <dbReference type="NCBI Taxonomy" id="1979941"/>
    <lineage>
        <taxon>Eukaryota</taxon>
        <taxon>Metazoa</taxon>
        <taxon>Ecdysozoa</taxon>
        <taxon>Arthropoda</taxon>
        <taxon>Chelicerata</taxon>
        <taxon>Arachnida</taxon>
        <taxon>Acari</taxon>
        <taxon>Acariformes</taxon>
        <taxon>Sarcoptiformes</taxon>
        <taxon>Oribatida</taxon>
        <taxon>Brachypylina</taxon>
        <taxon>Oppioidea</taxon>
        <taxon>Oppiidae</taxon>
        <taxon>Medioppia</taxon>
    </lineage>
</organism>
<accession>A0A7R9Q5Y9</accession>
<evidence type="ECO:0000313" key="3">
    <source>
        <dbReference type="Proteomes" id="UP000759131"/>
    </source>
</evidence>
<gene>
    <name evidence="2" type="ORF">OSB1V03_LOCUS12703</name>
</gene>
<evidence type="ECO:0000256" key="1">
    <source>
        <dbReference type="SAM" id="MobiDB-lite"/>
    </source>
</evidence>
<dbReference type="Proteomes" id="UP000759131">
    <property type="component" value="Unassembled WGS sequence"/>
</dbReference>
<dbReference type="EMBL" id="OC865364">
    <property type="protein sequence ID" value="CAD7632298.1"/>
    <property type="molecule type" value="Genomic_DNA"/>
</dbReference>
<dbReference type="EMBL" id="CAJPIZ010010789">
    <property type="protein sequence ID" value="CAG2112728.1"/>
    <property type="molecule type" value="Genomic_DNA"/>
</dbReference>
<dbReference type="AlphaFoldDB" id="A0A7R9Q5Y9"/>
<feature type="region of interest" description="Disordered" evidence="1">
    <location>
        <begin position="53"/>
        <end position="130"/>
    </location>
</feature>
<keyword evidence="3" id="KW-1185">Reference proteome</keyword>
<protein>
    <submittedName>
        <fullName evidence="2">Uncharacterized protein</fullName>
    </submittedName>
</protein>